<accession>A0A4R6UK71</accession>
<evidence type="ECO:0000256" key="5">
    <source>
        <dbReference type="PIRNR" id="PIRNR038471"/>
    </source>
</evidence>
<keyword evidence="3 5" id="KW-0133">Cell shape</keyword>
<dbReference type="NCBIfam" id="TIGR00219">
    <property type="entry name" value="mreC"/>
    <property type="match status" value="1"/>
</dbReference>
<proteinExistence type="inferred from homology"/>
<comment type="caution">
    <text evidence="7">The sequence shown here is derived from an EMBL/GenBank/DDBJ whole genome shotgun (WGS) entry which is preliminary data.</text>
</comment>
<dbReference type="InterPro" id="IPR042177">
    <property type="entry name" value="Cell/Rod_1"/>
</dbReference>
<evidence type="ECO:0000256" key="1">
    <source>
        <dbReference type="ARBA" id="ARBA00009369"/>
    </source>
</evidence>
<reference evidence="7 8" key="1">
    <citation type="submission" date="2019-03" db="EMBL/GenBank/DDBJ databases">
        <title>Genomic Encyclopedia of Type Strains, Phase IV (KMG-IV): sequencing the most valuable type-strain genomes for metagenomic binning, comparative biology and taxonomic classification.</title>
        <authorList>
            <person name="Goeker M."/>
        </authorList>
    </citation>
    <scope>NUCLEOTIDE SEQUENCE [LARGE SCALE GENOMIC DNA]</scope>
    <source>
        <strain evidence="7 8">DSM 103792</strain>
    </source>
</reference>
<dbReference type="PIRSF" id="PIRSF038471">
    <property type="entry name" value="MreC"/>
    <property type="match status" value="1"/>
</dbReference>
<comment type="function">
    <text evidence="5">Involved in formation and maintenance of cell shape.</text>
</comment>
<dbReference type="EMBL" id="SNYM01000013">
    <property type="protein sequence ID" value="TDQ46526.1"/>
    <property type="molecule type" value="Genomic_DNA"/>
</dbReference>
<sequence length="267" mass="29435">MIADHKGQHVSFVRQAIGTALSPVVYLAQAPNAFFNWFSDVITERETLMRENKSLKDELFLQQTQVQKLVALEAENARLRNLLGAARKTRGKRLVAEIINVDFASAAQQVMINRGTEDGAFIGQAVLDAYGVLGQVVDVSQYTSRVLLLTDARHAIPVRIERTGFNAIVEGAGALNRLKLRYVPDNADVREGDLLVSSGLGQRFPDGYPVGQIDTIRRNTGESYADITVLTAARMEHSGEVMLLWPAEPWQPGEYGKDSAEQTEAKP</sequence>
<dbReference type="GO" id="GO:0008360">
    <property type="term" value="P:regulation of cell shape"/>
    <property type="evidence" value="ECO:0007669"/>
    <property type="project" value="UniProtKB-KW"/>
</dbReference>
<gene>
    <name evidence="7" type="ORF">EV696_11367</name>
</gene>
<dbReference type="Pfam" id="PF04085">
    <property type="entry name" value="MreC"/>
    <property type="match status" value="1"/>
</dbReference>
<evidence type="ECO:0000259" key="6">
    <source>
        <dbReference type="Pfam" id="PF04085"/>
    </source>
</evidence>
<dbReference type="Gene3D" id="2.40.10.340">
    <property type="entry name" value="Rod shape-determining protein MreC, domain 1"/>
    <property type="match status" value="1"/>
</dbReference>
<dbReference type="GO" id="GO:0005886">
    <property type="term" value="C:plasma membrane"/>
    <property type="evidence" value="ECO:0007669"/>
    <property type="project" value="TreeGrafter"/>
</dbReference>
<dbReference type="Proteomes" id="UP000295375">
    <property type="component" value="Unassembled WGS sequence"/>
</dbReference>
<name>A0A4R6UK71_9GAMM</name>
<dbReference type="PANTHER" id="PTHR34138:SF1">
    <property type="entry name" value="CELL SHAPE-DETERMINING PROTEIN MREC"/>
    <property type="match status" value="1"/>
</dbReference>
<evidence type="ECO:0000313" key="7">
    <source>
        <dbReference type="EMBL" id="TDQ46526.1"/>
    </source>
</evidence>
<dbReference type="PANTHER" id="PTHR34138">
    <property type="entry name" value="CELL SHAPE-DETERMINING PROTEIN MREC"/>
    <property type="match status" value="1"/>
</dbReference>
<feature type="domain" description="Rod shape-determining protein MreC beta-barrel core" evidence="6">
    <location>
        <begin position="98"/>
        <end position="245"/>
    </location>
</feature>
<evidence type="ECO:0000256" key="3">
    <source>
        <dbReference type="ARBA" id="ARBA00022960"/>
    </source>
</evidence>
<dbReference type="Gene3D" id="2.40.10.350">
    <property type="entry name" value="Rod shape-determining protein MreC, domain 2"/>
    <property type="match status" value="1"/>
</dbReference>
<protein>
    <recommendedName>
        <fullName evidence="2 5">Cell shape-determining protein MreC</fullName>
    </recommendedName>
    <alternativeName>
        <fullName evidence="4 5">Cell shape protein MreC</fullName>
    </alternativeName>
</protein>
<evidence type="ECO:0000256" key="2">
    <source>
        <dbReference type="ARBA" id="ARBA00013855"/>
    </source>
</evidence>
<dbReference type="AlphaFoldDB" id="A0A4R6UK71"/>
<dbReference type="InterPro" id="IPR007221">
    <property type="entry name" value="MreC"/>
</dbReference>
<dbReference type="InterPro" id="IPR055342">
    <property type="entry name" value="MreC_beta-barrel_core"/>
</dbReference>
<evidence type="ECO:0000313" key="8">
    <source>
        <dbReference type="Proteomes" id="UP000295375"/>
    </source>
</evidence>
<dbReference type="InterPro" id="IPR042175">
    <property type="entry name" value="Cell/Rod_MreC_2"/>
</dbReference>
<organism evidence="7 8">
    <name type="scientific">Permianibacter aggregans</name>
    <dbReference type="NCBI Taxonomy" id="1510150"/>
    <lineage>
        <taxon>Bacteria</taxon>
        <taxon>Pseudomonadati</taxon>
        <taxon>Pseudomonadota</taxon>
        <taxon>Gammaproteobacteria</taxon>
        <taxon>Pseudomonadales</taxon>
        <taxon>Pseudomonadaceae</taxon>
        <taxon>Permianibacter</taxon>
    </lineage>
</organism>
<comment type="similarity">
    <text evidence="1 5">Belongs to the MreC family.</text>
</comment>
<evidence type="ECO:0000256" key="4">
    <source>
        <dbReference type="ARBA" id="ARBA00032089"/>
    </source>
</evidence>
<keyword evidence="8" id="KW-1185">Reference proteome</keyword>